<dbReference type="Proteomes" id="UP000033636">
    <property type="component" value="Unassembled WGS sequence"/>
</dbReference>
<protein>
    <submittedName>
        <fullName evidence="1">Uncharacterized protein</fullName>
    </submittedName>
</protein>
<evidence type="ECO:0000313" key="1">
    <source>
        <dbReference type="EMBL" id="MFB6490475.1"/>
    </source>
</evidence>
<evidence type="ECO:0000313" key="2">
    <source>
        <dbReference type="Proteomes" id="UP000033636"/>
    </source>
</evidence>
<name>A0ACC6V0F2_9CREN</name>
<accession>A0ACC6V0F2</accession>
<comment type="caution">
    <text evidence="1">The sequence shown here is derived from an EMBL/GenBank/DDBJ whole genome shotgun (WGS) entry which is preliminary data.</text>
</comment>
<sequence>MLEELIRKGVAAAKASGRRGWVLIRLDDMSIVGAFESPDKAKRAAESPGLYLLIEIG</sequence>
<gene>
    <name evidence="1" type="ORF">TU35_004355</name>
</gene>
<proteinExistence type="predicted"/>
<reference evidence="1" key="1">
    <citation type="submission" date="2024-07" db="EMBL/GenBank/DDBJ databases">
        <title>Metagenome and Metagenome-Assembled Genomes of Archaea from a hot spring from the geothermal field of Los Azufres, Mexico.</title>
        <authorList>
            <person name="Marin-Paredes R."/>
            <person name="Martinez-Romero E."/>
            <person name="Servin-Garciduenas L.E."/>
        </authorList>
    </citation>
    <scope>NUCLEOTIDE SEQUENCE</scope>
</reference>
<organism evidence="1 2">
    <name type="scientific">Thermoproteus sp. AZ2</name>
    <dbReference type="NCBI Taxonomy" id="1609232"/>
    <lineage>
        <taxon>Archaea</taxon>
        <taxon>Thermoproteota</taxon>
        <taxon>Thermoprotei</taxon>
        <taxon>Thermoproteales</taxon>
        <taxon>Thermoproteaceae</taxon>
        <taxon>Thermoproteus</taxon>
    </lineage>
</organism>
<dbReference type="EMBL" id="JZWT02000009">
    <property type="protein sequence ID" value="MFB6490475.1"/>
    <property type="molecule type" value="Genomic_DNA"/>
</dbReference>